<keyword evidence="1" id="KW-1133">Transmembrane helix</keyword>
<evidence type="ECO:0000313" key="7">
    <source>
        <dbReference type="Proteomes" id="UP000183868"/>
    </source>
</evidence>
<dbReference type="Proteomes" id="UP000004671">
    <property type="component" value="Chromosome"/>
</dbReference>
<dbReference type="KEGG" id="caby:Cabys_4131"/>
<sequence length="311" mass="37615">MRRLCPEYGRKLILSFVFFIILTLSLIFIIIYDSKYDFQLIISLLLLFPLIINVLFFKLIRCIEINEKSQTVIFKYYVRPNKVVHFNEILGLTSKNIKTKKGNINYELIKNKFEVRKLFIDNFGKKLLTTYNENFENNNPEEIIIYDGKEKLSEKLLAYFLSILFLIFILYVLFVLPAYFLIFILIKPFYLKYLIVIIYEIIAVYFLIIKTNLIKIIVNKFKYRHYSEKIIPQGILTNTNGENILFTWDKIDRIDRIRLSDNKYTEHEHEFIIYLKNGDEIFCFDDYRWSKYKKILKWSHNTIKESRIIQQ</sequence>
<name>H1XVT1_CALAY</name>
<feature type="transmembrane region" description="Helical" evidence="1">
    <location>
        <begin position="156"/>
        <end position="184"/>
    </location>
</feature>
<gene>
    <name evidence="2" type="ORF">Cabys_4116</name>
    <name evidence="3" type="ORF">Cabys_4131</name>
    <name evidence="4" type="ORF">Calab_1024</name>
    <name evidence="5" type="ORF">Calab_1035</name>
</gene>
<accession>H1XVT1</accession>
<dbReference type="EMBL" id="CP018099">
    <property type="protein sequence ID" value="APF20876.1"/>
    <property type="molecule type" value="Genomic_DNA"/>
</dbReference>
<keyword evidence="1" id="KW-0812">Transmembrane</keyword>
<keyword evidence="1" id="KW-0472">Membrane</keyword>
<dbReference type="HOGENOM" id="CLU_893345_0_0_0"/>
<evidence type="ECO:0000256" key="1">
    <source>
        <dbReference type="SAM" id="Phobius"/>
    </source>
</evidence>
<dbReference type="EMBL" id="CM001402">
    <property type="protein sequence ID" value="EHO40669.1"/>
    <property type="molecule type" value="Genomic_DNA"/>
</dbReference>
<dbReference type="KEGG" id="caby:Cabys_4116"/>
<protein>
    <submittedName>
        <fullName evidence="4">Uncharacterized protein</fullName>
    </submittedName>
</protein>
<dbReference type="AlphaFoldDB" id="H1XVT1"/>
<dbReference type="InParanoid" id="H1XVT1"/>
<evidence type="ECO:0000313" key="2">
    <source>
        <dbReference type="EMBL" id="APF20861.1"/>
    </source>
</evidence>
<organism evidence="4 6">
    <name type="scientific">Caldithrix abyssi DSM 13497</name>
    <dbReference type="NCBI Taxonomy" id="880073"/>
    <lineage>
        <taxon>Bacteria</taxon>
        <taxon>Pseudomonadati</taxon>
        <taxon>Calditrichota</taxon>
        <taxon>Calditrichia</taxon>
        <taxon>Calditrichales</taxon>
        <taxon>Calditrichaceae</taxon>
        <taxon>Caldithrix</taxon>
    </lineage>
</organism>
<reference evidence="4 6" key="1">
    <citation type="submission" date="2011-09" db="EMBL/GenBank/DDBJ databases">
        <title>The permanent draft genome of Caldithrix abyssi DSM 13497.</title>
        <authorList>
            <consortium name="US DOE Joint Genome Institute (JGI-PGF)"/>
            <person name="Lucas S."/>
            <person name="Han J."/>
            <person name="Lapidus A."/>
            <person name="Bruce D."/>
            <person name="Goodwin L."/>
            <person name="Pitluck S."/>
            <person name="Peters L."/>
            <person name="Kyrpides N."/>
            <person name="Mavromatis K."/>
            <person name="Ivanova N."/>
            <person name="Mikhailova N."/>
            <person name="Chertkov O."/>
            <person name="Detter J.C."/>
            <person name="Tapia R."/>
            <person name="Han C."/>
            <person name="Land M."/>
            <person name="Hauser L."/>
            <person name="Markowitz V."/>
            <person name="Cheng J.-F."/>
            <person name="Hugenholtz P."/>
            <person name="Woyke T."/>
            <person name="Wu D."/>
            <person name="Spring S."/>
            <person name="Brambilla E."/>
            <person name="Klenk H.-P."/>
            <person name="Eisen J.A."/>
        </authorList>
    </citation>
    <scope>NUCLEOTIDE SEQUENCE [LARGE SCALE GENOMIC DNA]</scope>
    <source>
        <strain evidence="4 6">DSM 13497</strain>
    </source>
</reference>
<dbReference type="EMBL" id="CM001402">
    <property type="protein sequence ID" value="EHO40658.1"/>
    <property type="molecule type" value="Genomic_DNA"/>
</dbReference>
<evidence type="ECO:0000313" key="6">
    <source>
        <dbReference type="Proteomes" id="UP000004671"/>
    </source>
</evidence>
<dbReference type="EMBL" id="CP018099">
    <property type="protein sequence ID" value="APF20861.1"/>
    <property type="molecule type" value="Genomic_DNA"/>
</dbReference>
<feature type="transmembrane region" description="Helical" evidence="1">
    <location>
        <begin position="12"/>
        <end position="32"/>
    </location>
</feature>
<evidence type="ECO:0000313" key="4">
    <source>
        <dbReference type="EMBL" id="EHO40658.1"/>
    </source>
</evidence>
<evidence type="ECO:0000313" key="3">
    <source>
        <dbReference type="EMBL" id="APF20876.1"/>
    </source>
</evidence>
<reference evidence="2 7" key="2">
    <citation type="submission" date="2016-11" db="EMBL/GenBank/DDBJ databases">
        <title>Genomic analysis of Caldithrix abyssi and proposal of a novel bacterial phylum Caldithrichaeota.</title>
        <authorList>
            <person name="Kublanov I."/>
            <person name="Sigalova O."/>
            <person name="Gavrilov S."/>
            <person name="Lebedinsky A."/>
            <person name="Ivanova N."/>
            <person name="Daum C."/>
            <person name="Reddy T."/>
            <person name="Klenk H.P."/>
            <person name="Goker M."/>
            <person name="Reva O."/>
            <person name="Miroshnichenko M."/>
            <person name="Kyprides N."/>
            <person name="Woyke T."/>
            <person name="Gelfand M."/>
        </authorList>
    </citation>
    <scope>NUCLEOTIDE SEQUENCE [LARGE SCALE GENOMIC DNA]</scope>
    <source>
        <strain evidence="2 7">LF13</strain>
    </source>
</reference>
<feature type="transmembrane region" description="Helical" evidence="1">
    <location>
        <begin position="38"/>
        <end position="60"/>
    </location>
</feature>
<feature type="transmembrane region" description="Helical" evidence="1">
    <location>
        <begin position="190"/>
        <end position="209"/>
    </location>
</feature>
<dbReference type="RefSeq" id="WP_006927682.1">
    <property type="nucleotide sequence ID" value="NZ_CM001402.1"/>
</dbReference>
<dbReference type="PaxDb" id="880073-Calab_1024"/>
<dbReference type="Proteomes" id="UP000183868">
    <property type="component" value="Chromosome"/>
</dbReference>
<proteinExistence type="predicted"/>
<keyword evidence="6" id="KW-1185">Reference proteome</keyword>
<evidence type="ECO:0000313" key="5">
    <source>
        <dbReference type="EMBL" id="EHO40669.1"/>
    </source>
</evidence>